<evidence type="ECO:0000313" key="1">
    <source>
        <dbReference type="EMBL" id="ALS60794.1"/>
    </source>
</evidence>
<name>A0ABN4JK14_9BURK</name>
<organism evidence="1 2">
    <name type="scientific">Pandoraea norimbergensis</name>
    <dbReference type="NCBI Taxonomy" id="93219"/>
    <lineage>
        <taxon>Bacteria</taxon>
        <taxon>Pseudomonadati</taxon>
        <taxon>Pseudomonadota</taxon>
        <taxon>Betaproteobacteria</taxon>
        <taxon>Burkholderiales</taxon>
        <taxon>Burkholderiaceae</taxon>
        <taxon>Pandoraea</taxon>
    </lineage>
</organism>
<protein>
    <submittedName>
        <fullName evidence="1">Uncharacterized protein</fullName>
    </submittedName>
</protein>
<evidence type="ECO:0000313" key="2">
    <source>
        <dbReference type="Proteomes" id="UP000060277"/>
    </source>
</evidence>
<dbReference type="EMBL" id="CP013480">
    <property type="protein sequence ID" value="ALS60794.1"/>
    <property type="molecule type" value="Genomic_DNA"/>
</dbReference>
<dbReference type="Proteomes" id="UP000060277">
    <property type="component" value="Chromosome"/>
</dbReference>
<accession>A0ABN4JK14</accession>
<reference evidence="2" key="1">
    <citation type="submission" date="2015-12" db="EMBL/GenBank/DDBJ databases">
        <title>Complete genome sequence of Pandoraea norimbergensis DSM 11628.</title>
        <authorList>
            <person name="Ee R."/>
            <person name="Lim Y.-L."/>
            <person name="Yong D."/>
            <person name="Yin W.-F."/>
            <person name="Chan K.-G."/>
        </authorList>
    </citation>
    <scope>NUCLEOTIDE SEQUENCE [LARGE SCALE GENOMIC DNA]</scope>
    <source>
        <strain evidence="2">DSM 11628</strain>
    </source>
</reference>
<sequence length="68" mass="7036">MDVIVRSFACQEDSSNNCSGNPVGMVARAAASMTRLFGASRMAVAPALPGGLSFLSAILRRPGTLYCA</sequence>
<proteinExistence type="predicted"/>
<keyword evidence="2" id="KW-1185">Reference proteome</keyword>
<gene>
    <name evidence="1" type="ORF">AT302_14495</name>
</gene>